<feature type="transmembrane region" description="Helical" evidence="1">
    <location>
        <begin position="114"/>
        <end position="133"/>
    </location>
</feature>
<keyword evidence="1" id="KW-0472">Membrane</keyword>
<keyword evidence="1" id="KW-0812">Transmembrane</keyword>
<name>I0ID04_PHYMF</name>
<dbReference type="HOGENOM" id="CLU_071040_0_0_0"/>
<feature type="transmembrane region" description="Helical" evidence="1">
    <location>
        <begin position="203"/>
        <end position="223"/>
    </location>
</feature>
<dbReference type="PANTHER" id="PTHR36833">
    <property type="entry name" value="SLR0610 PROTEIN-RELATED"/>
    <property type="match status" value="1"/>
</dbReference>
<protein>
    <submittedName>
        <fullName evidence="2">Putative ABC transporter permease protein</fullName>
    </submittedName>
</protein>
<evidence type="ECO:0000256" key="1">
    <source>
        <dbReference type="SAM" id="Phobius"/>
    </source>
</evidence>
<dbReference type="Pfam" id="PF06182">
    <property type="entry name" value="ABC2_membrane_6"/>
    <property type="match status" value="1"/>
</dbReference>
<dbReference type="InterPro" id="IPR010390">
    <property type="entry name" value="ABC-2_transporter-like"/>
</dbReference>
<dbReference type="EMBL" id="AP012338">
    <property type="protein sequence ID" value="BAM03142.1"/>
    <property type="molecule type" value="Genomic_DNA"/>
</dbReference>
<dbReference type="PANTHER" id="PTHR36833:SF2">
    <property type="entry name" value="SLR0610 PROTEIN"/>
    <property type="match status" value="1"/>
</dbReference>
<feature type="transmembrane region" description="Helical" evidence="1">
    <location>
        <begin position="26"/>
        <end position="46"/>
    </location>
</feature>
<dbReference type="KEGG" id="phm:PSMK_09830"/>
<evidence type="ECO:0000313" key="2">
    <source>
        <dbReference type="EMBL" id="BAM03142.1"/>
    </source>
</evidence>
<keyword evidence="3" id="KW-1185">Reference proteome</keyword>
<reference evidence="2 3" key="1">
    <citation type="submission" date="2012-02" db="EMBL/GenBank/DDBJ databases">
        <title>Complete genome sequence of Phycisphaera mikurensis NBRC 102666.</title>
        <authorList>
            <person name="Ankai A."/>
            <person name="Hosoyama A."/>
            <person name="Terui Y."/>
            <person name="Sekine M."/>
            <person name="Fukai R."/>
            <person name="Kato Y."/>
            <person name="Nakamura S."/>
            <person name="Yamada-Narita S."/>
            <person name="Kawakoshi A."/>
            <person name="Fukunaga Y."/>
            <person name="Yamazaki S."/>
            <person name="Fujita N."/>
        </authorList>
    </citation>
    <scope>NUCLEOTIDE SEQUENCE [LARGE SCALE GENOMIC DNA]</scope>
    <source>
        <strain evidence="3">NBRC 102666 / KCTC 22515 / FYK2301M01</strain>
    </source>
</reference>
<dbReference type="OrthoDB" id="3818833at2"/>
<dbReference type="STRING" id="1142394.PSMK_09830"/>
<accession>I0ID04</accession>
<dbReference type="PATRIC" id="fig|1142394.8.peg.1014"/>
<dbReference type="eggNOG" id="COG3694">
    <property type="taxonomic scope" value="Bacteria"/>
</dbReference>
<dbReference type="Proteomes" id="UP000007881">
    <property type="component" value="Chromosome"/>
</dbReference>
<proteinExistence type="predicted"/>
<dbReference type="RefSeq" id="WP_014436361.1">
    <property type="nucleotide sequence ID" value="NC_017080.1"/>
</dbReference>
<organism evidence="2 3">
    <name type="scientific">Phycisphaera mikurensis (strain NBRC 102666 / KCTC 22515 / FYK2301M01)</name>
    <dbReference type="NCBI Taxonomy" id="1142394"/>
    <lineage>
        <taxon>Bacteria</taxon>
        <taxon>Pseudomonadati</taxon>
        <taxon>Planctomycetota</taxon>
        <taxon>Phycisphaerae</taxon>
        <taxon>Phycisphaerales</taxon>
        <taxon>Phycisphaeraceae</taxon>
        <taxon>Phycisphaera</taxon>
    </lineage>
</organism>
<feature type="transmembrane region" description="Helical" evidence="1">
    <location>
        <begin position="145"/>
        <end position="173"/>
    </location>
</feature>
<keyword evidence="1" id="KW-1133">Transmembrane helix</keyword>
<evidence type="ECO:0000313" key="3">
    <source>
        <dbReference type="Proteomes" id="UP000007881"/>
    </source>
</evidence>
<dbReference type="AlphaFoldDB" id="I0ID04"/>
<gene>
    <name evidence="2" type="ordered locus">PSMK_09830</name>
</gene>
<feature type="transmembrane region" description="Helical" evidence="1">
    <location>
        <begin position="230"/>
        <end position="249"/>
    </location>
</feature>
<sequence>MSTLSTLARYWSSALASEAEYRANFVLSAVASLLGVAGSLFTLGVLYQNGHELGGWSWPEAMLVVAVYTLLDGVQQAVLGPNRAAFTQLVREGTLDYALLKPIDAQVHLSLRKLSIWGFPNLALGLGLVVYAGRRLEPAATISDFALAAVPVALAVAILYALGFVLATCTIWFTKTDNITIAMQALLESGRFPVSAYTPGYRFVFTFVVPAAFMTTVPAATLARGPSWGWLLGSALVACGLLAFSRWFWGFALRSYTSASS</sequence>